<proteinExistence type="predicted"/>
<dbReference type="OrthoDB" id="8300214at2759"/>
<sequence length="496" mass="56518">MLRRPTSSSTANASSDSLDSLNTAYEDQDIVKNVRSCSVDLGRPKLGYQKSMGPVIPPLQNQDMYSMLSNAFWNPFGAVALLAKRECLKVFEKLRTGNVTFIDETGVPYVFGERNDISDRSVTVRVLKSVFWLRLAVYSALGFGESFMYNEVEVDGLTDLIILFIRNREYLSAMELLPFGLNAVLNSLIHSKIPNTIYNSLVNIQAHYDLGNEMFESFLSPDMTYSCPIWELGNEDESLESAQMRKIHRMLELAKIRKGDHVLEVGTGWGALSIEAVRLYDCTVTTLTLSKEQKALAEARIAKAGYSDRITVLLQDYRLLDPKEHQFDRIVTVEMLEAVGHDFMPVFFEQADRLLKKDGILSLQVITMVEQRYEAYCKEMDFIQKYIFPGGHCPSVTSLIEAVNKGSKGRLFVDELDNIGPHYTKALRLWREAFLANFDRVREETGLHHVYTQEFKRKWEYYFAYCEAGFATRALGDIQVRLVRECNEDLVAGIPL</sequence>
<dbReference type="PANTHER" id="PTHR43667:SF2">
    <property type="entry name" value="FATTY ACID C-METHYL TRANSFERASE"/>
    <property type="match status" value="1"/>
</dbReference>
<dbReference type="InterPro" id="IPR050723">
    <property type="entry name" value="CFA/CMAS"/>
</dbReference>
<dbReference type="SUPFAM" id="SSF53335">
    <property type="entry name" value="S-adenosyl-L-methionine-dependent methyltransferases"/>
    <property type="match status" value="1"/>
</dbReference>
<dbReference type="Gene3D" id="3.40.50.150">
    <property type="entry name" value="Vaccinia Virus protein VP39"/>
    <property type="match status" value="1"/>
</dbReference>
<dbReference type="CDD" id="cd02440">
    <property type="entry name" value="AdoMet_MTases"/>
    <property type="match status" value="1"/>
</dbReference>
<evidence type="ECO:0000313" key="2">
    <source>
        <dbReference type="Proteomes" id="UP000193642"/>
    </source>
</evidence>
<dbReference type="AlphaFoldDB" id="A0A1Y2BNP5"/>
<organism evidence="1 2">
    <name type="scientific">Rhizoclosmatium globosum</name>
    <dbReference type="NCBI Taxonomy" id="329046"/>
    <lineage>
        <taxon>Eukaryota</taxon>
        <taxon>Fungi</taxon>
        <taxon>Fungi incertae sedis</taxon>
        <taxon>Chytridiomycota</taxon>
        <taxon>Chytridiomycota incertae sedis</taxon>
        <taxon>Chytridiomycetes</taxon>
        <taxon>Chytridiales</taxon>
        <taxon>Chytriomycetaceae</taxon>
        <taxon>Rhizoclosmatium</taxon>
    </lineage>
</organism>
<name>A0A1Y2BNP5_9FUNG</name>
<comment type="caution">
    <text evidence="1">The sequence shown here is derived from an EMBL/GenBank/DDBJ whole genome shotgun (WGS) entry which is preliminary data.</text>
</comment>
<accession>A0A1Y2BNP5</accession>
<dbReference type="Pfam" id="PF02353">
    <property type="entry name" value="CMAS"/>
    <property type="match status" value="1"/>
</dbReference>
<dbReference type="Proteomes" id="UP000193642">
    <property type="component" value="Unassembled WGS sequence"/>
</dbReference>
<gene>
    <name evidence="1" type="ORF">BCR33DRAFT_722178</name>
</gene>
<dbReference type="STRING" id="329046.A0A1Y2BNP5"/>
<keyword evidence="2" id="KW-1185">Reference proteome</keyword>
<dbReference type="InterPro" id="IPR029063">
    <property type="entry name" value="SAM-dependent_MTases_sf"/>
</dbReference>
<evidence type="ECO:0000313" key="1">
    <source>
        <dbReference type="EMBL" id="ORY36373.1"/>
    </source>
</evidence>
<reference evidence="1 2" key="1">
    <citation type="submission" date="2016-07" db="EMBL/GenBank/DDBJ databases">
        <title>Pervasive Adenine N6-methylation of Active Genes in Fungi.</title>
        <authorList>
            <consortium name="DOE Joint Genome Institute"/>
            <person name="Mondo S.J."/>
            <person name="Dannebaum R.O."/>
            <person name="Kuo R.C."/>
            <person name="Labutti K."/>
            <person name="Haridas S."/>
            <person name="Kuo A."/>
            <person name="Salamov A."/>
            <person name="Ahrendt S.R."/>
            <person name="Lipzen A."/>
            <person name="Sullivan W."/>
            <person name="Andreopoulos W.B."/>
            <person name="Clum A."/>
            <person name="Lindquist E."/>
            <person name="Daum C."/>
            <person name="Ramamoorthy G.K."/>
            <person name="Gryganskyi A."/>
            <person name="Culley D."/>
            <person name="Magnuson J.K."/>
            <person name="James T.Y."/>
            <person name="O'Malley M.A."/>
            <person name="Stajich J.E."/>
            <person name="Spatafora J.W."/>
            <person name="Visel A."/>
            <person name="Grigoriev I.V."/>
        </authorList>
    </citation>
    <scope>NUCLEOTIDE SEQUENCE [LARGE SCALE GENOMIC DNA]</scope>
    <source>
        <strain evidence="1 2">JEL800</strain>
    </source>
</reference>
<dbReference type="PANTHER" id="PTHR43667">
    <property type="entry name" value="CYCLOPROPANE-FATTY-ACYL-PHOSPHOLIPID SYNTHASE"/>
    <property type="match status" value="1"/>
</dbReference>
<protein>
    <submittedName>
        <fullName evidence="1">Cyclopropane-fatty-acyl-phospholipid synthase</fullName>
    </submittedName>
</protein>
<dbReference type="EMBL" id="MCGO01000056">
    <property type="protein sequence ID" value="ORY36373.1"/>
    <property type="molecule type" value="Genomic_DNA"/>
</dbReference>